<dbReference type="PROSITE" id="PS01039">
    <property type="entry name" value="SBP_BACTERIAL_3"/>
    <property type="match status" value="1"/>
</dbReference>
<evidence type="ECO:0000256" key="1">
    <source>
        <dbReference type="ARBA" id="ARBA00004196"/>
    </source>
</evidence>
<dbReference type="Proteomes" id="UP001274321">
    <property type="component" value="Unassembled WGS sequence"/>
</dbReference>
<comment type="caution">
    <text evidence="7">The sequence shown here is derived from an EMBL/GenBank/DDBJ whole genome shotgun (WGS) entry which is preliminary data.</text>
</comment>
<keyword evidence="3 5" id="KW-0732">Signal</keyword>
<dbReference type="InterPro" id="IPR001638">
    <property type="entry name" value="Solute-binding_3/MltF_N"/>
</dbReference>
<proteinExistence type="inferred from homology"/>
<comment type="subcellular location">
    <subcellularLocation>
        <location evidence="1">Cell envelope</location>
    </subcellularLocation>
</comment>
<keyword evidence="8" id="KW-1185">Reference proteome</keyword>
<evidence type="ECO:0000256" key="3">
    <source>
        <dbReference type="ARBA" id="ARBA00022729"/>
    </source>
</evidence>
<comment type="similarity">
    <text evidence="2 4">Belongs to the bacterial solute-binding protein 3 family.</text>
</comment>
<dbReference type="Gene3D" id="3.40.190.10">
    <property type="entry name" value="Periplasmic binding protein-like II"/>
    <property type="match status" value="2"/>
</dbReference>
<accession>A0ABU4RLL3</accession>
<protein>
    <submittedName>
        <fullName evidence="7">ABC transporter substrate-binding protein</fullName>
    </submittedName>
</protein>
<feature type="chain" id="PRO_5045489990" evidence="5">
    <location>
        <begin position="26"/>
        <end position="253"/>
    </location>
</feature>
<feature type="domain" description="Solute-binding protein family 3/N-terminal" evidence="6">
    <location>
        <begin position="28"/>
        <end position="251"/>
    </location>
</feature>
<feature type="signal peptide" evidence="5">
    <location>
        <begin position="1"/>
        <end position="25"/>
    </location>
</feature>
<evidence type="ECO:0000313" key="7">
    <source>
        <dbReference type="EMBL" id="MDX6805697.1"/>
    </source>
</evidence>
<dbReference type="RefSeq" id="WP_319843801.1">
    <property type="nucleotide sequence ID" value="NZ_JAXAFJ010000002.1"/>
</dbReference>
<dbReference type="InterPro" id="IPR018313">
    <property type="entry name" value="SBP_3_CS"/>
</dbReference>
<dbReference type="EMBL" id="JAXAFJ010000002">
    <property type="protein sequence ID" value="MDX6805697.1"/>
    <property type="molecule type" value="Genomic_DNA"/>
</dbReference>
<dbReference type="PANTHER" id="PTHR35936:SF17">
    <property type="entry name" value="ARGININE-BINDING EXTRACELLULAR PROTEIN ARTP"/>
    <property type="match status" value="1"/>
</dbReference>
<evidence type="ECO:0000256" key="4">
    <source>
        <dbReference type="RuleBase" id="RU003744"/>
    </source>
</evidence>
<dbReference type="PANTHER" id="PTHR35936">
    <property type="entry name" value="MEMBRANE-BOUND LYTIC MUREIN TRANSGLYCOSYLASE F"/>
    <property type="match status" value="1"/>
</dbReference>
<dbReference type="CDD" id="cd13702">
    <property type="entry name" value="PBP2_mlr5654_like"/>
    <property type="match status" value="1"/>
</dbReference>
<gene>
    <name evidence="7" type="ORF">SCD90_06450</name>
</gene>
<evidence type="ECO:0000256" key="5">
    <source>
        <dbReference type="SAM" id="SignalP"/>
    </source>
</evidence>
<dbReference type="Pfam" id="PF00497">
    <property type="entry name" value="SBP_bac_3"/>
    <property type="match status" value="1"/>
</dbReference>
<evidence type="ECO:0000259" key="6">
    <source>
        <dbReference type="SMART" id="SM00062"/>
    </source>
</evidence>
<name>A0ABU4RLL3_9HYPH</name>
<evidence type="ECO:0000313" key="8">
    <source>
        <dbReference type="Proteomes" id="UP001274321"/>
    </source>
</evidence>
<sequence>MSARLFAAAVLGAALAFSGLSQASAAEKLRIGTEGAYAPFNMKDASGNVVGFDIDIAQALCAEMKAECTIVTQDWDGIIPALQNKKFDFIAASMSITEERQKVVAFTEPYYINKLQYVAKKGAELDTSNEAMKSKSIGAQRATISADWLTENLGSGANVKLYDTQENAYLDLASGRTDAVLADMFVSFEWLKSDAAKDFEFKGKPVFENDKIGMALRKSDTELKAKLDAALKAIVANGTYAKINAKYFPFSIL</sequence>
<evidence type="ECO:0000256" key="2">
    <source>
        <dbReference type="ARBA" id="ARBA00010333"/>
    </source>
</evidence>
<organism evidence="7 8">
    <name type="scientific">Terrihabitans rhizophilus</name>
    <dbReference type="NCBI Taxonomy" id="3092662"/>
    <lineage>
        <taxon>Bacteria</taxon>
        <taxon>Pseudomonadati</taxon>
        <taxon>Pseudomonadota</taxon>
        <taxon>Alphaproteobacteria</taxon>
        <taxon>Hyphomicrobiales</taxon>
        <taxon>Terrihabitans</taxon>
    </lineage>
</organism>
<reference evidence="7 8" key="1">
    <citation type="submission" date="2023-11" db="EMBL/GenBank/DDBJ databases">
        <authorList>
            <person name="Bao R."/>
        </authorList>
    </citation>
    <scope>NUCLEOTIDE SEQUENCE [LARGE SCALE GENOMIC DNA]</scope>
    <source>
        <strain evidence="7 8">PJ23</strain>
    </source>
</reference>
<dbReference type="SUPFAM" id="SSF53850">
    <property type="entry name" value="Periplasmic binding protein-like II"/>
    <property type="match status" value="1"/>
</dbReference>
<dbReference type="SMART" id="SM00062">
    <property type="entry name" value="PBPb"/>
    <property type="match status" value="1"/>
</dbReference>